<evidence type="ECO:0000313" key="3">
    <source>
        <dbReference type="Proteomes" id="UP000242146"/>
    </source>
</evidence>
<dbReference type="AlphaFoldDB" id="A0A1X2GGD4"/>
<reference evidence="2 3" key="1">
    <citation type="submission" date="2016-07" db="EMBL/GenBank/DDBJ databases">
        <title>Pervasive Adenine N6-methylation of Active Genes in Fungi.</title>
        <authorList>
            <consortium name="DOE Joint Genome Institute"/>
            <person name="Mondo S.J."/>
            <person name="Dannebaum R.O."/>
            <person name="Kuo R.C."/>
            <person name="Labutti K."/>
            <person name="Haridas S."/>
            <person name="Kuo A."/>
            <person name="Salamov A."/>
            <person name="Ahrendt S.R."/>
            <person name="Lipzen A."/>
            <person name="Sullivan W."/>
            <person name="Andreopoulos W.B."/>
            <person name="Clum A."/>
            <person name="Lindquist E."/>
            <person name="Daum C."/>
            <person name="Ramamoorthy G.K."/>
            <person name="Gryganskyi A."/>
            <person name="Culley D."/>
            <person name="Magnuson J.K."/>
            <person name="James T.Y."/>
            <person name="O'Malley M.A."/>
            <person name="Stajich J.E."/>
            <person name="Spatafora J.W."/>
            <person name="Visel A."/>
            <person name="Grigoriev I.V."/>
        </authorList>
    </citation>
    <scope>NUCLEOTIDE SEQUENCE [LARGE SCALE GENOMIC DNA]</scope>
    <source>
        <strain evidence="2 3">NRRL 3301</strain>
    </source>
</reference>
<keyword evidence="1" id="KW-0472">Membrane</keyword>
<feature type="transmembrane region" description="Helical" evidence="1">
    <location>
        <begin position="32"/>
        <end position="55"/>
    </location>
</feature>
<dbReference type="OrthoDB" id="2275460at2759"/>
<keyword evidence="3" id="KW-1185">Reference proteome</keyword>
<protein>
    <recommendedName>
        <fullName evidence="4">MARVEL domain-containing protein</fullName>
    </recommendedName>
</protein>
<dbReference type="EMBL" id="MCGT01000016">
    <property type="protein sequence ID" value="ORX53157.1"/>
    <property type="molecule type" value="Genomic_DNA"/>
</dbReference>
<accession>A0A1X2GGD4</accession>
<dbReference type="Proteomes" id="UP000242146">
    <property type="component" value="Unassembled WGS sequence"/>
</dbReference>
<proteinExistence type="predicted"/>
<organism evidence="2 3">
    <name type="scientific">Hesseltinella vesiculosa</name>
    <dbReference type="NCBI Taxonomy" id="101127"/>
    <lineage>
        <taxon>Eukaryota</taxon>
        <taxon>Fungi</taxon>
        <taxon>Fungi incertae sedis</taxon>
        <taxon>Mucoromycota</taxon>
        <taxon>Mucoromycotina</taxon>
        <taxon>Mucoromycetes</taxon>
        <taxon>Mucorales</taxon>
        <taxon>Cunninghamellaceae</taxon>
        <taxon>Hesseltinella</taxon>
    </lineage>
</organism>
<keyword evidence="1" id="KW-1133">Transmembrane helix</keyword>
<keyword evidence="1" id="KW-0812">Transmembrane</keyword>
<sequence>MQNLFISGLTEEPVIMEASFTRKFCGIMSLRAGGAIACLIWIGIGLYGCILAFQFKSPLYSYIAEGALIAQGITCVFLVLAAGSALAGLYLESMLVLNHAHRVVWLTVICFLVDFMVTIIVFGIGQQDNANWCYEESLGQVDDQVTLGGSAVNYTVPINMDFYNCSKIWQDELKFAIALMIIFLIFFLYWAWCLWAYTQKLRIILNPANFKNYFIDNGAMGMPVHDGMGPPPMGPPMEYMNMPSQQNELPPGAYPSDIEAPLTHISLKMISSRA</sequence>
<comment type="caution">
    <text evidence="2">The sequence shown here is derived from an EMBL/GenBank/DDBJ whole genome shotgun (WGS) entry which is preliminary data.</text>
</comment>
<feature type="transmembrane region" description="Helical" evidence="1">
    <location>
        <begin position="175"/>
        <end position="197"/>
    </location>
</feature>
<gene>
    <name evidence="2" type="ORF">DM01DRAFT_1383774</name>
</gene>
<evidence type="ECO:0008006" key="4">
    <source>
        <dbReference type="Google" id="ProtNLM"/>
    </source>
</evidence>
<feature type="transmembrane region" description="Helical" evidence="1">
    <location>
        <begin position="67"/>
        <end position="91"/>
    </location>
</feature>
<evidence type="ECO:0000313" key="2">
    <source>
        <dbReference type="EMBL" id="ORX53157.1"/>
    </source>
</evidence>
<evidence type="ECO:0000256" key="1">
    <source>
        <dbReference type="SAM" id="Phobius"/>
    </source>
</evidence>
<feature type="transmembrane region" description="Helical" evidence="1">
    <location>
        <begin position="103"/>
        <end position="124"/>
    </location>
</feature>
<name>A0A1X2GGD4_9FUNG</name>